<dbReference type="SUPFAM" id="SSF55073">
    <property type="entry name" value="Nucleotide cyclase"/>
    <property type="match status" value="1"/>
</dbReference>
<proteinExistence type="predicted"/>
<dbReference type="NCBIfam" id="TIGR00254">
    <property type="entry name" value="GGDEF"/>
    <property type="match status" value="1"/>
</dbReference>
<dbReference type="AlphaFoldDB" id="A0A4Q0IAI0"/>
<feature type="transmembrane region" description="Helical" evidence="2">
    <location>
        <begin position="40"/>
        <end position="62"/>
    </location>
</feature>
<dbReference type="SMART" id="SM00065">
    <property type="entry name" value="GAF"/>
    <property type="match status" value="1"/>
</dbReference>
<dbReference type="GO" id="GO:0052621">
    <property type="term" value="F:diguanylate cyclase activity"/>
    <property type="evidence" value="ECO:0007669"/>
    <property type="project" value="TreeGrafter"/>
</dbReference>
<dbReference type="SUPFAM" id="SSF55781">
    <property type="entry name" value="GAF domain-like"/>
    <property type="match status" value="1"/>
</dbReference>
<dbReference type="PANTHER" id="PTHR45138">
    <property type="entry name" value="REGULATORY COMPONENTS OF SENSORY TRANSDUCTION SYSTEM"/>
    <property type="match status" value="1"/>
</dbReference>
<evidence type="ECO:0000256" key="2">
    <source>
        <dbReference type="SAM" id="Phobius"/>
    </source>
</evidence>
<dbReference type="InterPro" id="IPR043128">
    <property type="entry name" value="Rev_trsase/Diguanyl_cyclase"/>
</dbReference>
<dbReference type="GO" id="GO:1902201">
    <property type="term" value="P:negative regulation of bacterial-type flagellum-dependent cell motility"/>
    <property type="evidence" value="ECO:0007669"/>
    <property type="project" value="TreeGrafter"/>
</dbReference>
<dbReference type="Proteomes" id="UP000289166">
    <property type="component" value="Unassembled WGS sequence"/>
</dbReference>
<reference evidence="5" key="1">
    <citation type="submission" date="2018-11" db="EMBL/GenBank/DDBJ databases">
        <title>Genome sequencing of a novel mesophilic and cellulolytic organism within the genus Hungateiclostridium.</title>
        <authorList>
            <person name="Rettenmaier R."/>
            <person name="Liebl W."/>
            <person name="Zverlov V."/>
        </authorList>
    </citation>
    <scope>NUCLEOTIDE SEQUENCE [LARGE SCALE GENOMIC DNA]</scope>
    <source>
        <strain evidence="5">N2K1</strain>
    </source>
</reference>
<evidence type="ECO:0000313" key="5">
    <source>
        <dbReference type="Proteomes" id="UP000289166"/>
    </source>
</evidence>
<keyword evidence="2" id="KW-0472">Membrane</keyword>
<dbReference type="InterPro" id="IPR003018">
    <property type="entry name" value="GAF"/>
</dbReference>
<dbReference type="GO" id="GO:0005886">
    <property type="term" value="C:plasma membrane"/>
    <property type="evidence" value="ECO:0007669"/>
    <property type="project" value="TreeGrafter"/>
</dbReference>
<dbReference type="OrthoDB" id="9805474at2"/>
<accession>A0A4Q0IAI0</accession>
<dbReference type="PROSITE" id="PS50887">
    <property type="entry name" value="GGDEF"/>
    <property type="match status" value="1"/>
</dbReference>
<name>A0A4Q0IAI0_9FIRM</name>
<dbReference type="PANTHER" id="PTHR45138:SF9">
    <property type="entry name" value="DIGUANYLATE CYCLASE DGCM-RELATED"/>
    <property type="match status" value="1"/>
</dbReference>
<dbReference type="Gene3D" id="3.30.70.270">
    <property type="match status" value="1"/>
</dbReference>
<keyword evidence="1" id="KW-0175">Coiled coil</keyword>
<evidence type="ECO:0000256" key="1">
    <source>
        <dbReference type="SAM" id="Coils"/>
    </source>
</evidence>
<feature type="domain" description="GGDEF" evidence="3">
    <location>
        <begin position="427"/>
        <end position="559"/>
    </location>
</feature>
<evidence type="ECO:0000259" key="3">
    <source>
        <dbReference type="PROSITE" id="PS50887"/>
    </source>
</evidence>
<sequence length="559" mass="64601">MNKVEKYELVFIRFTWIFITVIAAHIIVQDIGMQTGKNTYSSTVVKLCFFTLITLLNLIKYALVRRNLFFSKKVYIPLRLTEILLILSAIALMGMGEWVYIVLMFLILITSFYMGRKFSLALMGYAFFSNVILELLFHLYIEKDSFINFYKSTEDIIHIFSIYLVFFLFTVFCSMLYKDNYENEQQNKKLFMEIANKYDQVAAAQEEIKSQNDKLRECNSKLEEANKKFMTSLAELFTLQQITQAISSILDIKELLKSVNDIIIGVMGVSSSTIILYDEKKGRLKVHTTNITNRKELIILNDNINCQKLLSTLQNGEPIFENFVDMEEYPFVEGRGINSLLCVPLITKAKKFGLVLIEHKYFSAFDDNNLRLLNIIGQQVGIAMENVELYQRMHEMATIDSLTGIYNRLYFQERLKEEFANAKREKYDLSLAIMDIDHFKRFNDTFGHLFGDKVLQHIANLMKKSLRSGDMIARYGGEEFVILLPRTGIKEAYDKVERLRNIIAKTSIKDELVVASVTVSFGVSSYPEFSNSESELLKMADNALYEAKESGRNCVRIPC</sequence>
<dbReference type="Gene3D" id="3.30.450.40">
    <property type="match status" value="1"/>
</dbReference>
<feature type="transmembrane region" description="Helical" evidence="2">
    <location>
        <begin position="156"/>
        <end position="177"/>
    </location>
</feature>
<dbReference type="InterPro" id="IPR029016">
    <property type="entry name" value="GAF-like_dom_sf"/>
</dbReference>
<dbReference type="RefSeq" id="WP_069193274.1">
    <property type="nucleotide sequence ID" value="NZ_RLII01000003.1"/>
</dbReference>
<keyword evidence="2" id="KW-0812">Transmembrane</keyword>
<dbReference type="CDD" id="cd01949">
    <property type="entry name" value="GGDEF"/>
    <property type="match status" value="1"/>
</dbReference>
<dbReference type="FunFam" id="3.30.70.270:FF:000001">
    <property type="entry name" value="Diguanylate cyclase domain protein"/>
    <property type="match status" value="1"/>
</dbReference>
<keyword evidence="2" id="KW-1133">Transmembrane helix</keyword>
<dbReference type="Pfam" id="PF00990">
    <property type="entry name" value="GGDEF"/>
    <property type="match status" value="1"/>
</dbReference>
<dbReference type="InterPro" id="IPR050469">
    <property type="entry name" value="Diguanylate_Cyclase"/>
</dbReference>
<dbReference type="EMBL" id="RLII01000003">
    <property type="protein sequence ID" value="RXE60062.1"/>
    <property type="molecule type" value="Genomic_DNA"/>
</dbReference>
<dbReference type="SMART" id="SM00267">
    <property type="entry name" value="GGDEF"/>
    <property type="match status" value="1"/>
</dbReference>
<evidence type="ECO:0000313" key="4">
    <source>
        <dbReference type="EMBL" id="RXE60062.1"/>
    </source>
</evidence>
<feature type="transmembrane region" description="Helical" evidence="2">
    <location>
        <begin position="7"/>
        <end position="28"/>
    </location>
</feature>
<comment type="caution">
    <text evidence="4">The sequence shown here is derived from an EMBL/GenBank/DDBJ whole genome shotgun (WGS) entry which is preliminary data.</text>
</comment>
<dbReference type="InterPro" id="IPR029787">
    <property type="entry name" value="Nucleotide_cyclase"/>
</dbReference>
<gene>
    <name evidence="4" type="ORF">EFD62_04715</name>
</gene>
<dbReference type="Pfam" id="PF13492">
    <property type="entry name" value="GAF_3"/>
    <property type="match status" value="1"/>
</dbReference>
<keyword evidence="5" id="KW-1185">Reference proteome</keyword>
<dbReference type="InterPro" id="IPR000160">
    <property type="entry name" value="GGDEF_dom"/>
</dbReference>
<feature type="transmembrane region" description="Helical" evidence="2">
    <location>
        <begin position="122"/>
        <end position="141"/>
    </location>
</feature>
<organism evidence="4 5">
    <name type="scientific">Acetivibrio mesophilus</name>
    <dbReference type="NCBI Taxonomy" id="2487273"/>
    <lineage>
        <taxon>Bacteria</taxon>
        <taxon>Bacillati</taxon>
        <taxon>Bacillota</taxon>
        <taxon>Clostridia</taxon>
        <taxon>Eubacteriales</taxon>
        <taxon>Oscillospiraceae</taxon>
        <taxon>Acetivibrio</taxon>
    </lineage>
</organism>
<protein>
    <submittedName>
        <fullName evidence="4">Diguanylate cyclase</fullName>
    </submittedName>
</protein>
<dbReference type="GO" id="GO:0043709">
    <property type="term" value="P:cell adhesion involved in single-species biofilm formation"/>
    <property type="evidence" value="ECO:0007669"/>
    <property type="project" value="TreeGrafter"/>
</dbReference>
<feature type="coiled-coil region" evidence="1">
    <location>
        <begin position="194"/>
        <end position="228"/>
    </location>
</feature>